<dbReference type="PROSITE" id="PS00108">
    <property type="entry name" value="PROTEIN_KINASE_ST"/>
    <property type="match status" value="1"/>
</dbReference>
<dbReference type="PANTHER" id="PTHR47989:SF43">
    <property type="entry name" value="CALCIUM_CALMODULIN-REGULATED RECEPTOR-LIKE KINASE 2"/>
    <property type="match status" value="1"/>
</dbReference>
<dbReference type="PANTHER" id="PTHR47989">
    <property type="entry name" value="OS01G0750732 PROTEIN"/>
    <property type="match status" value="1"/>
</dbReference>
<dbReference type="InterPro" id="IPR011009">
    <property type="entry name" value="Kinase-like_dom_sf"/>
</dbReference>
<dbReference type="Gene3D" id="3.30.200.20">
    <property type="entry name" value="Phosphorylase Kinase, domain 1"/>
    <property type="match status" value="1"/>
</dbReference>
<dbReference type="CDD" id="cd14066">
    <property type="entry name" value="STKc_IRAK"/>
    <property type="match status" value="1"/>
</dbReference>
<dbReference type="FunFam" id="3.30.200.20:FF:000162">
    <property type="entry name" value="Adenine nucleotide alpha hydrolase-like domain kinase"/>
    <property type="match status" value="1"/>
</dbReference>
<evidence type="ECO:0000256" key="4">
    <source>
        <dbReference type="ARBA" id="ARBA00022840"/>
    </source>
</evidence>
<dbReference type="EMBL" id="DQ415920">
    <property type="protein sequence ID" value="ABD96839.1"/>
    <property type="molecule type" value="Genomic_DNA"/>
</dbReference>
<dbReference type="SMART" id="SM00220">
    <property type="entry name" value="S_TKc"/>
    <property type="match status" value="1"/>
</dbReference>
<dbReference type="AlphaFoldDB" id="Q1KUZ7"/>
<dbReference type="InterPro" id="IPR001245">
    <property type="entry name" value="Ser-Thr/Tyr_kinase_cat_dom"/>
</dbReference>
<keyword evidence="5" id="KW-0472">Membrane</keyword>
<dbReference type="PROSITE" id="PS50011">
    <property type="entry name" value="PROTEIN_KINASE_DOM"/>
    <property type="match status" value="1"/>
</dbReference>
<keyword evidence="4" id="KW-0067">ATP-binding</keyword>
<evidence type="ECO:0000313" key="7">
    <source>
        <dbReference type="EMBL" id="ABD96839.1"/>
    </source>
</evidence>
<keyword evidence="3" id="KW-0808">Transferase</keyword>
<dbReference type="GO" id="GO:0004674">
    <property type="term" value="F:protein serine/threonine kinase activity"/>
    <property type="evidence" value="ECO:0007669"/>
    <property type="project" value="UniProtKB-KW"/>
</dbReference>
<feature type="transmembrane region" description="Helical" evidence="5">
    <location>
        <begin position="7"/>
        <end position="33"/>
    </location>
</feature>
<dbReference type="GO" id="GO:0005524">
    <property type="term" value="F:ATP binding"/>
    <property type="evidence" value="ECO:0007669"/>
    <property type="project" value="UniProtKB-KW"/>
</dbReference>
<dbReference type="InterPro" id="IPR000719">
    <property type="entry name" value="Prot_kinase_dom"/>
</dbReference>
<keyword evidence="5" id="KW-1133">Transmembrane helix</keyword>
<proteinExistence type="predicted"/>
<dbReference type="Gene3D" id="1.10.510.10">
    <property type="entry name" value="Transferase(Phosphotransferase) domain 1"/>
    <property type="match status" value="1"/>
</dbReference>
<evidence type="ECO:0000259" key="6">
    <source>
        <dbReference type="PROSITE" id="PS50011"/>
    </source>
</evidence>
<accession>Q1KUZ7</accession>
<keyword evidence="1" id="KW-0723">Serine/threonine-protein kinase</keyword>
<evidence type="ECO:0000256" key="1">
    <source>
        <dbReference type="ARBA" id="ARBA00022527"/>
    </source>
</evidence>
<name>Q1KUZ7_9ROSI</name>
<keyword evidence="2" id="KW-0547">Nucleotide-binding</keyword>
<sequence>MVSGSDLVIIGISVGLALGLLVAVLVFFAIRWYKDSGHLRKCASEQSGTVLPVHTATRGIIPNHIDNPKSPQPASPRQSWWNHHTKDLTVSASGIPRYSYKDIQKATQNFTTVLGEGSFGPVYKAIMPDGGLTAVKVHASNSTQGDREFQTEVSLLGRLHHRNLVNLVGYCVDKGERMLVYEFMNGSLENRLHSEGTQILSWEERLQIVLDISHGIEYLHEGAVPPVIHRDLKSANILLDHFMRAKVADFGLSKEMVFNRVNSSLKGTYGYMDPAYISTNKYTMKSDIYSFGVIIFELITAIHPQQNLMEYINLASMSTDGIDEILDQKLVGKCSIDEVRELAKVANRCVHKVPRKRPSMGEVTQSILKIKQRRSRGRQDTTSLDGEDLSRVLSRIEDQHIELRTLAGVKEDDQERDSPSET</sequence>
<keyword evidence="5" id="KW-0812">Transmembrane</keyword>
<evidence type="ECO:0000256" key="2">
    <source>
        <dbReference type="ARBA" id="ARBA00022741"/>
    </source>
</evidence>
<protein>
    <recommendedName>
        <fullName evidence="6">Protein kinase domain-containing protein</fullName>
    </recommendedName>
</protein>
<reference evidence="7" key="1">
    <citation type="journal article" date="2006" name="Plant Cell">
        <title>Independent ancient polyploidy events in the sister families Brassicaceae and Cleomaceae.</title>
        <authorList>
            <person name="Schranz M.E."/>
            <person name="Mitchell-Olds T."/>
        </authorList>
    </citation>
    <scope>NUCLEOTIDE SEQUENCE</scope>
</reference>
<keyword evidence="3" id="KW-0418">Kinase</keyword>
<organism evidence="7">
    <name type="scientific">Tarenaya spinosa</name>
    <dbReference type="NCBI Taxonomy" id="228870"/>
    <lineage>
        <taxon>Eukaryota</taxon>
        <taxon>Viridiplantae</taxon>
        <taxon>Streptophyta</taxon>
        <taxon>Embryophyta</taxon>
        <taxon>Tracheophyta</taxon>
        <taxon>Spermatophyta</taxon>
        <taxon>Magnoliopsida</taxon>
        <taxon>eudicotyledons</taxon>
        <taxon>Gunneridae</taxon>
        <taxon>Pentapetalae</taxon>
        <taxon>rosids</taxon>
        <taxon>malvids</taxon>
        <taxon>Brassicales</taxon>
        <taxon>Cleomaceae</taxon>
        <taxon>New World clade</taxon>
        <taxon>Tarenaya</taxon>
    </lineage>
</organism>
<evidence type="ECO:0000256" key="3">
    <source>
        <dbReference type="ARBA" id="ARBA00022777"/>
    </source>
</evidence>
<dbReference type="InterPro" id="IPR008271">
    <property type="entry name" value="Ser/Thr_kinase_AS"/>
</dbReference>
<dbReference type="Pfam" id="PF07714">
    <property type="entry name" value="PK_Tyr_Ser-Thr"/>
    <property type="match status" value="1"/>
</dbReference>
<feature type="domain" description="Protein kinase" evidence="6">
    <location>
        <begin position="108"/>
        <end position="368"/>
    </location>
</feature>
<evidence type="ECO:0000256" key="5">
    <source>
        <dbReference type="SAM" id="Phobius"/>
    </source>
</evidence>
<dbReference type="SUPFAM" id="SSF56112">
    <property type="entry name" value="Protein kinase-like (PK-like)"/>
    <property type="match status" value="1"/>
</dbReference>